<dbReference type="NCBIfam" id="TIGR02917">
    <property type="entry name" value="PEP_TPR_lipo"/>
    <property type="match status" value="1"/>
</dbReference>
<dbReference type="PROSITE" id="PS51257">
    <property type="entry name" value="PROKAR_LIPOPROTEIN"/>
    <property type="match status" value="1"/>
</dbReference>
<evidence type="ECO:0000313" key="4">
    <source>
        <dbReference type="Proteomes" id="UP000636888"/>
    </source>
</evidence>
<dbReference type="PROSITE" id="PS50293">
    <property type="entry name" value="TPR_REGION"/>
    <property type="match status" value="1"/>
</dbReference>
<proteinExistence type="predicted"/>
<evidence type="ECO:0000259" key="2">
    <source>
        <dbReference type="Pfam" id="PF12688"/>
    </source>
</evidence>
<organism evidence="3 4">
    <name type="scientific">Geomesophilobacter sediminis</name>
    <dbReference type="NCBI Taxonomy" id="2798584"/>
    <lineage>
        <taxon>Bacteria</taxon>
        <taxon>Pseudomonadati</taxon>
        <taxon>Thermodesulfobacteriota</taxon>
        <taxon>Desulfuromonadia</taxon>
        <taxon>Geobacterales</taxon>
        <taxon>Geobacteraceae</taxon>
        <taxon>Geomesophilobacter</taxon>
    </lineage>
</organism>
<feature type="repeat" description="TPR" evidence="1">
    <location>
        <begin position="698"/>
        <end position="731"/>
    </location>
</feature>
<feature type="repeat" description="TPR" evidence="1">
    <location>
        <begin position="125"/>
        <end position="158"/>
    </location>
</feature>
<evidence type="ECO:0000313" key="3">
    <source>
        <dbReference type="EMBL" id="MBJ6723666.1"/>
    </source>
</evidence>
<keyword evidence="1" id="KW-0802">TPR repeat</keyword>
<feature type="repeat" description="TPR" evidence="1">
    <location>
        <begin position="801"/>
        <end position="834"/>
    </location>
</feature>
<dbReference type="Gene3D" id="1.25.40.10">
    <property type="entry name" value="Tetratricopeptide repeat domain"/>
    <property type="match status" value="4"/>
</dbReference>
<feature type="repeat" description="TPR" evidence="1">
    <location>
        <begin position="294"/>
        <end position="327"/>
    </location>
</feature>
<dbReference type="InterPro" id="IPR011990">
    <property type="entry name" value="TPR-like_helical_dom_sf"/>
</dbReference>
<dbReference type="InterPro" id="IPR014266">
    <property type="entry name" value="PEP-CTERM_TPR_PrsT"/>
</dbReference>
<comment type="caution">
    <text evidence="3">The sequence shown here is derived from an EMBL/GenBank/DDBJ whole genome shotgun (WGS) entry which is preliminary data.</text>
</comment>
<gene>
    <name evidence="3" type="primary">prsT</name>
    <name evidence="3" type="ORF">JFN93_02985</name>
</gene>
<dbReference type="SMART" id="SM00028">
    <property type="entry name" value="TPR"/>
    <property type="match status" value="17"/>
</dbReference>
<feature type="domain" description="Tetratrico peptide repeat group 5" evidence="2">
    <location>
        <begin position="734"/>
        <end position="761"/>
    </location>
</feature>
<sequence>MRVWSLLVLFVVLVSFGCGSKSKESLYAEGVKQLKGHNASAAVVFFKSALEKDGNYIDARFQLGKAFVDLGKLDQAEKEFSKVLKQDPSRDEATLELAKVLNLLGKGDEAGRLADQYLAKHPGSSEGLEAKGMALADSKQYEKAEELLRQAVAAAPQRHQAKFALASFYISLGRSADARALLDQVMQADPRNVQALMAIGIVERLAGAPDRAIAAYRKILQIDKDNSQAEYRLGLVLLEKGEIDKVDGMADGLMRRFPKRGEGYRLKGIVSFQRKKYADAIASLQNSIKFAPTVEAYNYLGLCYFNKGDLESALSQFRLILDRIPSSRQARLMIGQILLSQKRVDDAITEIKRVLAQDEHNAMAHNLLGSAYMQQGLFDEGMREFTQATKLDPKLVPAHLKKGAYFFSRGQQLAGESELETAVHAAPDVLSTRLLLASYYLRQGKRDRTLALLQSGLNGSRGDAPLYNAIAQVQFLGGQNEDGVKSLEQAKRVDPSFAGSYRNLATYYAARGDYGRAANEFGVLLQKDPRNVSALLSLGGLSEIRGKDEEAVGYYQKAVDIGSPEAFLVLASYYQKKGSTEKALKVLDNAAKAAPRSLAPLEAKAKLLLGAKKFKEALKTLDEVELINQEQGVALKISAYVAMRNSGEAVNQARRMISKSPTSAKGHVVLATVYDGFRQADAALSEAKVAVATDPKNVEARLLLGHFQEQRKDYAGALASYQDALKLQPDSAPALFARASLWDNTGKKREAVNGYRAVLERVPTFVPALNNLAYLYADGYGNRTEALRLALDAFRSAQGDPRIMDTLGYALLKNGRRDEAVKILEKAATVLPNEPSVQYHLGLAYREAGNRPKAVQALQKSASAGGSDGQAARALLTSMK</sequence>
<keyword evidence="4" id="KW-1185">Reference proteome</keyword>
<evidence type="ECO:0000256" key="1">
    <source>
        <dbReference type="PROSITE-ProRule" id="PRU00339"/>
    </source>
</evidence>
<dbReference type="Proteomes" id="UP000636888">
    <property type="component" value="Unassembled WGS sequence"/>
</dbReference>
<dbReference type="PANTHER" id="PTHR12558:SF13">
    <property type="entry name" value="CELL DIVISION CYCLE PROTEIN 27 HOMOLOG"/>
    <property type="match status" value="1"/>
</dbReference>
<reference evidence="3" key="1">
    <citation type="submission" date="2020-12" db="EMBL/GenBank/DDBJ databases">
        <title>Geomonas sp. Red875, isolated from river sediment.</title>
        <authorList>
            <person name="Xu Z."/>
            <person name="Zhang Z."/>
            <person name="Masuda Y."/>
            <person name="Itoh H."/>
            <person name="Senoo K."/>
        </authorList>
    </citation>
    <scope>NUCLEOTIDE SEQUENCE</scope>
    <source>
        <strain evidence="3">Red875</strain>
    </source>
</reference>
<feature type="repeat" description="TPR" evidence="1">
    <location>
        <begin position="193"/>
        <end position="226"/>
    </location>
</feature>
<dbReference type="Pfam" id="PF14559">
    <property type="entry name" value="TPR_19"/>
    <property type="match status" value="1"/>
</dbReference>
<accession>A0A8J7JA44</accession>
<feature type="repeat" description="TPR" evidence="1">
    <location>
        <begin position="57"/>
        <end position="90"/>
    </location>
</feature>
<dbReference type="InterPro" id="IPR041656">
    <property type="entry name" value="TPR_5"/>
</dbReference>
<dbReference type="InterPro" id="IPR006597">
    <property type="entry name" value="Sel1-like"/>
</dbReference>
<feature type="repeat" description="TPR" evidence="1">
    <location>
        <begin position="564"/>
        <end position="597"/>
    </location>
</feature>
<dbReference type="PROSITE" id="PS50005">
    <property type="entry name" value="TPR"/>
    <property type="match status" value="9"/>
</dbReference>
<dbReference type="Pfam" id="PF12688">
    <property type="entry name" value="TPR_5"/>
    <property type="match status" value="1"/>
</dbReference>
<dbReference type="AlphaFoldDB" id="A0A8J7JA44"/>
<dbReference type="SUPFAM" id="SSF48452">
    <property type="entry name" value="TPR-like"/>
    <property type="match status" value="4"/>
</dbReference>
<dbReference type="SMART" id="SM00671">
    <property type="entry name" value="SEL1"/>
    <property type="match status" value="6"/>
</dbReference>
<dbReference type="RefSeq" id="WP_199382503.1">
    <property type="nucleotide sequence ID" value="NZ_JAEMHM010000002.1"/>
</dbReference>
<dbReference type="InterPro" id="IPR019734">
    <property type="entry name" value="TPR_rpt"/>
</dbReference>
<dbReference type="EMBL" id="JAEMHM010000002">
    <property type="protein sequence ID" value="MBJ6723666.1"/>
    <property type="molecule type" value="Genomic_DNA"/>
</dbReference>
<dbReference type="PANTHER" id="PTHR12558">
    <property type="entry name" value="CELL DIVISION CYCLE 16,23,27"/>
    <property type="match status" value="1"/>
</dbReference>
<feature type="repeat" description="TPR" evidence="1">
    <location>
        <begin position="498"/>
        <end position="531"/>
    </location>
</feature>
<name>A0A8J7JA44_9BACT</name>
<dbReference type="Pfam" id="PF13432">
    <property type="entry name" value="TPR_16"/>
    <property type="match status" value="6"/>
</dbReference>
<protein>
    <submittedName>
        <fullName evidence="3">PEP-CTERM system TPR-repeat protein PrsT</fullName>
    </submittedName>
</protein>
<feature type="repeat" description="TPR" evidence="1">
    <location>
        <begin position="362"/>
        <end position="395"/>
    </location>
</feature>